<comment type="caution">
    <text evidence="2">The sequence shown here is derived from an EMBL/GenBank/DDBJ whole genome shotgun (WGS) entry which is preliminary data.</text>
</comment>
<feature type="compositionally biased region" description="Acidic residues" evidence="1">
    <location>
        <begin position="51"/>
        <end position="68"/>
    </location>
</feature>
<proteinExistence type="predicted"/>
<reference evidence="2 3" key="1">
    <citation type="journal article" date="2019" name="Genome Biol. Evol.">
        <title>Insights into the evolution of the New World diploid cottons (Gossypium, subgenus Houzingenia) based on genome sequencing.</title>
        <authorList>
            <person name="Grover C.E."/>
            <person name="Arick M.A. 2nd"/>
            <person name="Thrash A."/>
            <person name="Conover J.L."/>
            <person name="Sanders W.S."/>
            <person name="Peterson D.G."/>
            <person name="Frelichowski J.E."/>
            <person name="Scheffler J.A."/>
            <person name="Scheffler B.E."/>
            <person name="Wendel J.F."/>
        </authorList>
    </citation>
    <scope>NUCLEOTIDE SEQUENCE [LARGE SCALE GENOMIC DNA]</scope>
    <source>
        <strain evidence="2">4</strain>
        <tissue evidence="2">Leaf</tissue>
    </source>
</reference>
<sequence>MIQWMQELGPIFQEFARQNNIQVSNYTPDMFGPIKMEQEEEVHESEKEEDRKDEEEDGSEEMDFEEDD</sequence>
<feature type="region of interest" description="Disordered" evidence="1">
    <location>
        <begin position="28"/>
        <end position="68"/>
    </location>
</feature>
<keyword evidence="3" id="KW-1185">Reference proteome</keyword>
<dbReference type="Proteomes" id="UP000593574">
    <property type="component" value="Unassembled WGS sequence"/>
</dbReference>
<evidence type="ECO:0000313" key="3">
    <source>
        <dbReference type="Proteomes" id="UP000593574"/>
    </source>
</evidence>
<organism evidence="2 3">
    <name type="scientific">Gossypium laxum</name>
    <dbReference type="NCBI Taxonomy" id="34288"/>
    <lineage>
        <taxon>Eukaryota</taxon>
        <taxon>Viridiplantae</taxon>
        <taxon>Streptophyta</taxon>
        <taxon>Embryophyta</taxon>
        <taxon>Tracheophyta</taxon>
        <taxon>Spermatophyta</taxon>
        <taxon>Magnoliopsida</taxon>
        <taxon>eudicotyledons</taxon>
        <taxon>Gunneridae</taxon>
        <taxon>Pentapetalae</taxon>
        <taxon>rosids</taxon>
        <taxon>malvids</taxon>
        <taxon>Malvales</taxon>
        <taxon>Malvaceae</taxon>
        <taxon>Malvoideae</taxon>
        <taxon>Gossypium</taxon>
    </lineage>
</organism>
<evidence type="ECO:0000256" key="1">
    <source>
        <dbReference type="SAM" id="MobiDB-lite"/>
    </source>
</evidence>
<accession>A0A7J8ZJ81</accession>
<evidence type="ECO:0000313" key="2">
    <source>
        <dbReference type="EMBL" id="MBA0711394.1"/>
    </source>
</evidence>
<dbReference type="AlphaFoldDB" id="A0A7J8ZJ81"/>
<dbReference type="EMBL" id="JABEZV010000005">
    <property type="protein sequence ID" value="MBA0711394.1"/>
    <property type="molecule type" value="Genomic_DNA"/>
</dbReference>
<protein>
    <submittedName>
        <fullName evidence="2">Uncharacterized protein</fullName>
    </submittedName>
</protein>
<gene>
    <name evidence="2" type="ORF">Golax_010583</name>
</gene>
<name>A0A7J8ZJ81_9ROSI</name>